<accession>A0AAV4T344</accession>
<sequence length="131" mass="14968">MSCVSHSGLSRVRCLRRWRIMEGDRASDVEHSWGSESTMQLKGYARTDLAVLVSEEAVEKVSESWEGFVSVTTKQEEYEGRTRIKTRRVMHRRKISLFGLQGGVLWVKHVLRVTFGAVPCPLFEKVADQGR</sequence>
<name>A0AAV4T344_9ARAC</name>
<reference evidence="1 2" key="1">
    <citation type="submission" date="2021-06" db="EMBL/GenBank/DDBJ databases">
        <title>Caerostris darwini draft genome.</title>
        <authorList>
            <person name="Kono N."/>
            <person name="Arakawa K."/>
        </authorList>
    </citation>
    <scope>NUCLEOTIDE SEQUENCE [LARGE SCALE GENOMIC DNA]</scope>
</reference>
<dbReference type="Proteomes" id="UP001054837">
    <property type="component" value="Unassembled WGS sequence"/>
</dbReference>
<organism evidence="1 2">
    <name type="scientific">Caerostris darwini</name>
    <dbReference type="NCBI Taxonomy" id="1538125"/>
    <lineage>
        <taxon>Eukaryota</taxon>
        <taxon>Metazoa</taxon>
        <taxon>Ecdysozoa</taxon>
        <taxon>Arthropoda</taxon>
        <taxon>Chelicerata</taxon>
        <taxon>Arachnida</taxon>
        <taxon>Araneae</taxon>
        <taxon>Araneomorphae</taxon>
        <taxon>Entelegynae</taxon>
        <taxon>Araneoidea</taxon>
        <taxon>Araneidae</taxon>
        <taxon>Caerostris</taxon>
    </lineage>
</organism>
<comment type="caution">
    <text evidence="1">The sequence shown here is derived from an EMBL/GenBank/DDBJ whole genome shotgun (WGS) entry which is preliminary data.</text>
</comment>
<evidence type="ECO:0000313" key="2">
    <source>
        <dbReference type="Proteomes" id="UP001054837"/>
    </source>
</evidence>
<keyword evidence="2" id="KW-1185">Reference proteome</keyword>
<dbReference type="EMBL" id="BPLQ01008957">
    <property type="protein sequence ID" value="GIY40579.1"/>
    <property type="molecule type" value="Genomic_DNA"/>
</dbReference>
<protein>
    <submittedName>
        <fullName evidence="1">Uncharacterized protein</fullName>
    </submittedName>
</protein>
<gene>
    <name evidence="1" type="ORF">CDAR_49701</name>
</gene>
<evidence type="ECO:0000313" key="1">
    <source>
        <dbReference type="EMBL" id="GIY40579.1"/>
    </source>
</evidence>
<dbReference type="AlphaFoldDB" id="A0AAV4T344"/>
<proteinExistence type="predicted"/>